<dbReference type="OrthoDB" id="9805855at2"/>
<dbReference type="SUPFAM" id="SSF161098">
    <property type="entry name" value="MetI-like"/>
    <property type="match status" value="1"/>
</dbReference>
<dbReference type="RefSeq" id="WP_146292002.1">
    <property type="nucleotide sequence ID" value="NZ_CP042304.1"/>
</dbReference>
<evidence type="ECO:0000256" key="1">
    <source>
        <dbReference type="ARBA" id="ARBA00004651"/>
    </source>
</evidence>
<evidence type="ECO:0000256" key="6">
    <source>
        <dbReference type="ARBA" id="ARBA00023136"/>
    </source>
</evidence>
<dbReference type="Pfam" id="PF19300">
    <property type="entry name" value="BPD_transp_1_N"/>
    <property type="match status" value="1"/>
</dbReference>
<reference evidence="9 10" key="1">
    <citation type="submission" date="2019-07" db="EMBL/GenBank/DDBJ databases">
        <title>Full genome sequence of Devosia sp. Gsoil 520.</title>
        <authorList>
            <person name="Im W.-T."/>
        </authorList>
    </citation>
    <scope>NUCLEOTIDE SEQUENCE [LARGE SCALE GENOMIC DNA]</scope>
    <source>
        <strain evidence="9 10">Gsoil 520</strain>
    </source>
</reference>
<dbReference type="EMBL" id="CP042304">
    <property type="protein sequence ID" value="QDZ12719.1"/>
    <property type="molecule type" value="Genomic_DNA"/>
</dbReference>
<sequence>MTEMIIRRLLQSVVTLLVLSFITFAGIYLIGNPMEVLADESATAAQIQAATERLGLDQPLWVQYWHYMERLFAGDFGRSYVTSLPVSTMILQRLPATLEMTVTSLLISVGIGLPLGVVAGVFPKSPWSRGGSVLSVLGFSLPNFWFGLMLLLCLAVWFPILPAIGRGQTVEVNGVAWSFLTQDGLAHLAMPALTLAIGNMALMFRLAKSGMQEVMLLDYIKLARIKGLPSRRIVVVHALRNVMIPIITIVGLEIGGLIAGSIITETVFAWPGIGKLLIDSINMLDRPVVVAYMLIFTFTFVLINLIVDICYIVLDPRTREALQG</sequence>
<comment type="similarity">
    <text evidence="7">Belongs to the binding-protein-dependent transport system permease family.</text>
</comment>
<dbReference type="InterPro" id="IPR000515">
    <property type="entry name" value="MetI-like"/>
</dbReference>
<feature type="transmembrane region" description="Helical" evidence="7">
    <location>
        <begin position="12"/>
        <end position="31"/>
    </location>
</feature>
<accession>A0A5B8LY48</accession>
<protein>
    <submittedName>
        <fullName evidence="9">ABC transporter permease</fullName>
    </submittedName>
</protein>
<dbReference type="PROSITE" id="PS50928">
    <property type="entry name" value="ABC_TM1"/>
    <property type="match status" value="1"/>
</dbReference>
<evidence type="ECO:0000313" key="9">
    <source>
        <dbReference type="EMBL" id="QDZ12719.1"/>
    </source>
</evidence>
<feature type="transmembrane region" description="Helical" evidence="7">
    <location>
        <begin position="290"/>
        <end position="314"/>
    </location>
</feature>
<keyword evidence="3" id="KW-1003">Cell membrane</keyword>
<evidence type="ECO:0000313" key="10">
    <source>
        <dbReference type="Proteomes" id="UP000315364"/>
    </source>
</evidence>
<comment type="subcellular location">
    <subcellularLocation>
        <location evidence="1 7">Cell membrane</location>
        <topology evidence="1 7">Multi-pass membrane protein</topology>
    </subcellularLocation>
</comment>
<evidence type="ECO:0000256" key="2">
    <source>
        <dbReference type="ARBA" id="ARBA00022448"/>
    </source>
</evidence>
<dbReference type="GO" id="GO:0055085">
    <property type="term" value="P:transmembrane transport"/>
    <property type="evidence" value="ECO:0007669"/>
    <property type="project" value="InterPro"/>
</dbReference>
<name>A0A5B8LY48_9HYPH</name>
<dbReference type="KEGG" id="dea:FPZ08_19415"/>
<keyword evidence="6 7" id="KW-0472">Membrane</keyword>
<dbReference type="Gene3D" id="1.10.3720.10">
    <property type="entry name" value="MetI-like"/>
    <property type="match status" value="1"/>
</dbReference>
<dbReference type="InterPro" id="IPR045621">
    <property type="entry name" value="BPD_transp_1_N"/>
</dbReference>
<evidence type="ECO:0000256" key="3">
    <source>
        <dbReference type="ARBA" id="ARBA00022475"/>
    </source>
</evidence>
<dbReference type="AlphaFoldDB" id="A0A5B8LY48"/>
<evidence type="ECO:0000259" key="8">
    <source>
        <dbReference type="PROSITE" id="PS50928"/>
    </source>
</evidence>
<dbReference type="GO" id="GO:0005886">
    <property type="term" value="C:plasma membrane"/>
    <property type="evidence" value="ECO:0007669"/>
    <property type="project" value="UniProtKB-SubCell"/>
</dbReference>
<dbReference type="PANTHER" id="PTHR43163">
    <property type="entry name" value="DIPEPTIDE TRANSPORT SYSTEM PERMEASE PROTEIN DPPB-RELATED"/>
    <property type="match status" value="1"/>
</dbReference>
<dbReference type="CDD" id="cd06261">
    <property type="entry name" value="TM_PBP2"/>
    <property type="match status" value="1"/>
</dbReference>
<dbReference type="PANTHER" id="PTHR43163:SF2">
    <property type="entry name" value="ABC TRANSPORTER PERMEASE PROTEIN"/>
    <property type="match status" value="1"/>
</dbReference>
<dbReference type="Proteomes" id="UP000315364">
    <property type="component" value="Chromosome"/>
</dbReference>
<feature type="transmembrane region" description="Helical" evidence="7">
    <location>
        <begin position="242"/>
        <end position="270"/>
    </location>
</feature>
<gene>
    <name evidence="9" type="ORF">FPZ08_19415</name>
</gene>
<feature type="transmembrane region" description="Helical" evidence="7">
    <location>
        <begin position="185"/>
        <end position="207"/>
    </location>
</feature>
<dbReference type="InterPro" id="IPR035906">
    <property type="entry name" value="MetI-like_sf"/>
</dbReference>
<evidence type="ECO:0000256" key="4">
    <source>
        <dbReference type="ARBA" id="ARBA00022692"/>
    </source>
</evidence>
<keyword evidence="2 7" id="KW-0813">Transport</keyword>
<keyword evidence="10" id="KW-1185">Reference proteome</keyword>
<proteinExistence type="inferred from homology"/>
<feature type="domain" description="ABC transmembrane type-1" evidence="8">
    <location>
        <begin position="94"/>
        <end position="307"/>
    </location>
</feature>
<organism evidence="9 10">
    <name type="scientific">Devosia ginsengisoli</name>
    <dbReference type="NCBI Taxonomy" id="400770"/>
    <lineage>
        <taxon>Bacteria</taxon>
        <taxon>Pseudomonadati</taxon>
        <taxon>Pseudomonadota</taxon>
        <taxon>Alphaproteobacteria</taxon>
        <taxon>Hyphomicrobiales</taxon>
        <taxon>Devosiaceae</taxon>
        <taxon>Devosia</taxon>
    </lineage>
</organism>
<keyword evidence="4 7" id="KW-0812">Transmembrane</keyword>
<evidence type="ECO:0000256" key="7">
    <source>
        <dbReference type="RuleBase" id="RU363032"/>
    </source>
</evidence>
<feature type="transmembrane region" description="Helical" evidence="7">
    <location>
        <begin position="102"/>
        <end position="122"/>
    </location>
</feature>
<evidence type="ECO:0000256" key="5">
    <source>
        <dbReference type="ARBA" id="ARBA00022989"/>
    </source>
</evidence>
<dbReference type="Pfam" id="PF00528">
    <property type="entry name" value="BPD_transp_1"/>
    <property type="match status" value="1"/>
</dbReference>
<feature type="transmembrane region" description="Helical" evidence="7">
    <location>
        <begin position="143"/>
        <end position="165"/>
    </location>
</feature>
<keyword evidence="5 7" id="KW-1133">Transmembrane helix</keyword>